<accession>A0ABV7UMP0</accession>
<gene>
    <name evidence="2" type="ORF">ACFONL_20965</name>
</gene>
<protein>
    <recommendedName>
        <fullName evidence="1">Winged helix domain-containing protein</fullName>
    </recommendedName>
</protein>
<comment type="caution">
    <text evidence="2">The sequence shown here is derived from an EMBL/GenBank/DDBJ whole genome shotgun (WGS) entry which is preliminary data.</text>
</comment>
<dbReference type="Proteomes" id="UP001595704">
    <property type="component" value="Unassembled WGS sequence"/>
</dbReference>
<name>A0ABV7UMP0_9HYPH</name>
<evidence type="ECO:0000259" key="1">
    <source>
        <dbReference type="Pfam" id="PF22324"/>
    </source>
</evidence>
<organism evidence="2 3">
    <name type="scientific">Camelimonas fluminis</name>
    <dbReference type="NCBI Taxonomy" id="1576911"/>
    <lineage>
        <taxon>Bacteria</taxon>
        <taxon>Pseudomonadati</taxon>
        <taxon>Pseudomonadota</taxon>
        <taxon>Alphaproteobacteria</taxon>
        <taxon>Hyphomicrobiales</taxon>
        <taxon>Chelatococcaceae</taxon>
        <taxon>Camelimonas</taxon>
    </lineage>
</organism>
<sequence length="95" mass="10555">MNVTAITVRKDIDSPAKTYKGREAWALGRLIAAGERGCTPIEQPAPRWSHYVFQLRKSGLDVETVNEKHGGAFSGMHARYVLRTPLQVLHQQVAA</sequence>
<keyword evidence="3" id="KW-1185">Reference proteome</keyword>
<reference evidence="3" key="1">
    <citation type="journal article" date="2019" name="Int. J. Syst. Evol. Microbiol.">
        <title>The Global Catalogue of Microorganisms (GCM) 10K type strain sequencing project: providing services to taxonomists for standard genome sequencing and annotation.</title>
        <authorList>
            <consortium name="The Broad Institute Genomics Platform"/>
            <consortium name="The Broad Institute Genome Sequencing Center for Infectious Disease"/>
            <person name="Wu L."/>
            <person name="Ma J."/>
        </authorList>
    </citation>
    <scope>NUCLEOTIDE SEQUENCE [LARGE SCALE GENOMIC DNA]</scope>
    <source>
        <strain evidence="3">KCTC 42282</strain>
    </source>
</reference>
<dbReference type="RefSeq" id="WP_191321330.1">
    <property type="nucleotide sequence ID" value="NZ_BNCG01000065.1"/>
</dbReference>
<dbReference type="EMBL" id="JBHRYC010000101">
    <property type="protein sequence ID" value="MFC3639816.1"/>
    <property type="molecule type" value="Genomic_DNA"/>
</dbReference>
<evidence type="ECO:0000313" key="3">
    <source>
        <dbReference type="Proteomes" id="UP001595704"/>
    </source>
</evidence>
<dbReference type="Pfam" id="PF22324">
    <property type="entry name" value="HTH_91"/>
    <property type="match status" value="1"/>
</dbReference>
<feature type="domain" description="Winged helix" evidence="1">
    <location>
        <begin position="18"/>
        <end position="91"/>
    </location>
</feature>
<evidence type="ECO:0000313" key="2">
    <source>
        <dbReference type="EMBL" id="MFC3639816.1"/>
    </source>
</evidence>
<proteinExistence type="predicted"/>
<dbReference type="InterPro" id="IPR054382">
    <property type="entry name" value="wHTH_alphaproteobact"/>
</dbReference>